<evidence type="ECO:0000256" key="1">
    <source>
        <dbReference type="ARBA" id="ARBA00001954"/>
    </source>
</evidence>
<dbReference type="Proteomes" id="UP000236178">
    <property type="component" value="Unassembled WGS sequence"/>
</dbReference>
<dbReference type="EMBL" id="PJOS01000003">
    <property type="protein sequence ID" value="PKT74466.1"/>
    <property type="molecule type" value="Genomic_DNA"/>
</dbReference>
<protein>
    <recommendedName>
        <fullName evidence="6">TauD/TfdA-like domain-containing protein</fullName>
    </recommendedName>
</protein>
<dbReference type="Pfam" id="PF02668">
    <property type="entry name" value="TauD"/>
    <property type="match status" value="1"/>
</dbReference>
<proteinExistence type="predicted"/>
<dbReference type="InterPro" id="IPR042098">
    <property type="entry name" value="TauD-like_sf"/>
</dbReference>
<feature type="domain" description="TauD/TfdA-like" evidence="6">
    <location>
        <begin position="35"/>
        <end position="321"/>
    </location>
</feature>
<dbReference type="PANTHER" id="PTHR10696">
    <property type="entry name" value="GAMMA-BUTYROBETAINE HYDROXYLASE-RELATED"/>
    <property type="match status" value="1"/>
</dbReference>
<organism evidence="7 8">
    <name type="scientific">Streptomyces populi</name>
    <dbReference type="NCBI Taxonomy" id="2058924"/>
    <lineage>
        <taxon>Bacteria</taxon>
        <taxon>Bacillati</taxon>
        <taxon>Actinomycetota</taxon>
        <taxon>Actinomycetes</taxon>
        <taxon>Kitasatosporales</taxon>
        <taxon>Streptomycetaceae</taxon>
        <taxon>Streptomyces</taxon>
    </lineage>
</organism>
<evidence type="ECO:0000256" key="4">
    <source>
        <dbReference type="ARBA" id="ARBA00023194"/>
    </source>
</evidence>
<evidence type="ECO:0000256" key="3">
    <source>
        <dbReference type="ARBA" id="ARBA00023004"/>
    </source>
</evidence>
<dbReference type="InterPro" id="IPR050411">
    <property type="entry name" value="AlphaKG_dependent_hydroxylases"/>
</dbReference>
<evidence type="ECO:0000256" key="5">
    <source>
        <dbReference type="SAM" id="MobiDB-lite"/>
    </source>
</evidence>
<reference evidence="7 8" key="1">
    <citation type="submission" date="2017-12" db="EMBL/GenBank/DDBJ databases">
        <title>Streptomyces populusis sp. nov., a novel endophytic actinobacterium isolated from stems of Populus adenopoda Maxim.</title>
        <authorList>
            <person name="Wang Z."/>
        </authorList>
    </citation>
    <scope>NUCLEOTIDE SEQUENCE [LARGE SCALE GENOMIC DNA]</scope>
    <source>
        <strain evidence="7 8">A249</strain>
    </source>
</reference>
<gene>
    <name evidence="7" type="ORF">CW362_02270</name>
</gene>
<dbReference type="InterPro" id="IPR003819">
    <property type="entry name" value="TauD/TfdA-like"/>
</dbReference>
<dbReference type="GO" id="GO:0016491">
    <property type="term" value="F:oxidoreductase activity"/>
    <property type="evidence" value="ECO:0007669"/>
    <property type="project" value="UniProtKB-KW"/>
</dbReference>
<dbReference type="Gene3D" id="3.60.130.10">
    <property type="entry name" value="Clavaminate synthase-like"/>
    <property type="match status" value="1"/>
</dbReference>
<dbReference type="SUPFAM" id="SSF51197">
    <property type="entry name" value="Clavaminate synthase-like"/>
    <property type="match status" value="1"/>
</dbReference>
<evidence type="ECO:0000256" key="2">
    <source>
        <dbReference type="ARBA" id="ARBA00023002"/>
    </source>
</evidence>
<evidence type="ECO:0000313" key="7">
    <source>
        <dbReference type="EMBL" id="PKT74466.1"/>
    </source>
</evidence>
<dbReference type="RefSeq" id="WP_103547612.1">
    <property type="nucleotide sequence ID" value="NZ_JBHJSK010000006.1"/>
</dbReference>
<name>A0A2I0SWZ2_9ACTN</name>
<evidence type="ECO:0000259" key="6">
    <source>
        <dbReference type="Pfam" id="PF02668"/>
    </source>
</evidence>
<dbReference type="PANTHER" id="PTHR10696:SF56">
    <property type="entry name" value="TAUD_TFDA-LIKE DOMAIN-CONTAINING PROTEIN"/>
    <property type="match status" value="1"/>
</dbReference>
<sequence>MKPDAPALPATALPIRLEPGKPPVLSPPPLPDLAAARTWLAERRAAVRTELLRHGHLLIRGLPISRPEEFAEVRDLLVERRAAYKEKATPRSAYGDDVYSSTDLPAAQPIHLHNENSYTLDFPGLLVFGCIEAPRSGGATTVADVREVLAAIPPDLVERFRKAGWLLTRNYHSHVGLPWPTAFATDRPEAVQEYCAQNLIGWEWGADSALRTVQRRSALVRHPVTGEEVWFNHAAFWSRWSLEEEVLDVLTMTYGEDGLPFDTAFGDGSALTEEDVRLLNAAYESATRRESWQAGDLMLVDNILSAHGRDAYQGDRKILVAMGEPVTLQECAPTVEPASGPTA</sequence>
<accession>A0A2I0SWZ2</accession>
<dbReference type="GO" id="GO:0017000">
    <property type="term" value="P:antibiotic biosynthetic process"/>
    <property type="evidence" value="ECO:0007669"/>
    <property type="project" value="UniProtKB-KW"/>
</dbReference>
<dbReference type="AlphaFoldDB" id="A0A2I0SWZ2"/>
<comment type="cofactor">
    <cofactor evidence="1">
        <name>Fe(2+)</name>
        <dbReference type="ChEBI" id="CHEBI:29033"/>
    </cofactor>
</comment>
<comment type="caution">
    <text evidence="7">The sequence shown here is derived from an EMBL/GenBank/DDBJ whole genome shotgun (WGS) entry which is preliminary data.</text>
</comment>
<feature type="region of interest" description="Disordered" evidence="5">
    <location>
        <begin position="1"/>
        <end position="28"/>
    </location>
</feature>
<keyword evidence="4" id="KW-0045">Antibiotic biosynthesis</keyword>
<evidence type="ECO:0000313" key="8">
    <source>
        <dbReference type="Proteomes" id="UP000236178"/>
    </source>
</evidence>
<keyword evidence="8" id="KW-1185">Reference proteome</keyword>
<feature type="compositionally biased region" description="Low complexity" evidence="5">
    <location>
        <begin position="1"/>
        <end position="14"/>
    </location>
</feature>
<keyword evidence="3" id="KW-0408">Iron</keyword>
<dbReference type="OrthoDB" id="9769888at2"/>
<keyword evidence="2" id="KW-0560">Oxidoreductase</keyword>